<proteinExistence type="predicted"/>
<accession>A0A9I9E726</accession>
<sequence>MANFMGFITQVRLNDARLHDVANDPQQTVRDSYETILEKICICYGSYEVRYDKERKKLLVKLVEFIVTEAVSEKKDFLPNNVGQTSLDV</sequence>
<organism evidence="1">
    <name type="scientific">Cucumis melo</name>
    <name type="common">Muskmelon</name>
    <dbReference type="NCBI Taxonomy" id="3656"/>
    <lineage>
        <taxon>Eukaryota</taxon>
        <taxon>Viridiplantae</taxon>
        <taxon>Streptophyta</taxon>
        <taxon>Embryophyta</taxon>
        <taxon>Tracheophyta</taxon>
        <taxon>Spermatophyta</taxon>
        <taxon>Magnoliopsida</taxon>
        <taxon>eudicotyledons</taxon>
        <taxon>Gunneridae</taxon>
        <taxon>Pentapetalae</taxon>
        <taxon>rosids</taxon>
        <taxon>fabids</taxon>
        <taxon>Cucurbitales</taxon>
        <taxon>Cucurbitaceae</taxon>
        <taxon>Benincaseae</taxon>
        <taxon>Cucumis</taxon>
    </lineage>
</organism>
<dbReference type="AlphaFoldDB" id="A0A9I9E726"/>
<dbReference type="Gramene" id="MELO3C029706.2.1">
    <property type="protein sequence ID" value="MELO3C029706.2.1"/>
    <property type="gene ID" value="MELO3C029706.2"/>
</dbReference>
<reference evidence="1" key="1">
    <citation type="submission" date="2023-03" db="UniProtKB">
        <authorList>
            <consortium name="EnsemblPlants"/>
        </authorList>
    </citation>
    <scope>IDENTIFICATION</scope>
</reference>
<dbReference type="EnsemblPlants" id="MELO3C029706.2.1">
    <property type="protein sequence ID" value="MELO3C029706.2.1"/>
    <property type="gene ID" value="MELO3C029706.2"/>
</dbReference>
<name>A0A9I9E726_CUCME</name>
<protein>
    <submittedName>
        <fullName evidence="1">Uncharacterized protein</fullName>
    </submittedName>
</protein>
<evidence type="ECO:0000313" key="1">
    <source>
        <dbReference type="EnsemblPlants" id="MELO3C029706.2.1"/>
    </source>
</evidence>